<evidence type="ECO:0000256" key="1">
    <source>
        <dbReference type="SAM" id="MobiDB-lite"/>
    </source>
</evidence>
<organism evidence="2 3">
    <name type="scientific">Punica granatum</name>
    <name type="common">Pomegranate</name>
    <dbReference type="NCBI Taxonomy" id="22663"/>
    <lineage>
        <taxon>Eukaryota</taxon>
        <taxon>Viridiplantae</taxon>
        <taxon>Streptophyta</taxon>
        <taxon>Embryophyta</taxon>
        <taxon>Tracheophyta</taxon>
        <taxon>Spermatophyta</taxon>
        <taxon>Magnoliopsida</taxon>
        <taxon>eudicotyledons</taxon>
        <taxon>Gunneridae</taxon>
        <taxon>Pentapetalae</taxon>
        <taxon>rosids</taxon>
        <taxon>malvids</taxon>
        <taxon>Myrtales</taxon>
        <taxon>Lythraceae</taxon>
        <taxon>Punica</taxon>
    </lineage>
</organism>
<gene>
    <name evidence="2" type="ORF">CRG98_016784</name>
</gene>
<name>A0A2I0K3Y4_PUNGR</name>
<evidence type="ECO:0000313" key="2">
    <source>
        <dbReference type="EMBL" id="PKI62833.1"/>
    </source>
</evidence>
<sequence length="84" mass="8930">MAVVFRRTGASLEAVAGGKWRTAREEGTQGTHMVADGRKTGCVAGETESVRVKWLQAGWQQTEGTDGPNGIARNGRSARRGTSI</sequence>
<dbReference type="AlphaFoldDB" id="A0A2I0K3Y4"/>
<evidence type="ECO:0000313" key="3">
    <source>
        <dbReference type="Proteomes" id="UP000233551"/>
    </source>
</evidence>
<accession>A0A2I0K3Y4</accession>
<feature type="region of interest" description="Disordered" evidence="1">
    <location>
        <begin position="59"/>
        <end position="84"/>
    </location>
</feature>
<comment type="caution">
    <text evidence="2">The sequence shown here is derived from an EMBL/GenBank/DDBJ whole genome shotgun (WGS) entry which is preliminary data.</text>
</comment>
<keyword evidence="3" id="KW-1185">Reference proteome</keyword>
<dbReference type="EMBL" id="PGOL01000925">
    <property type="protein sequence ID" value="PKI62833.1"/>
    <property type="molecule type" value="Genomic_DNA"/>
</dbReference>
<protein>
    <submittedName>
        <fullName evidence="2">Uncharacterized protein</fullName>
    </submittedName>
</protein>
<reference evidence="2 3" key="1">
    <citation type="submission" date="2017-11" db="EMBL/GenBank/DDBJ databases">
        <title>De-novo sequencing of pomegranate (Punica granatum L.) genome.</title>
        <authorList>
            <person name="Akparov Z."/>
            <person name="Amiraslanov A."/>
            <person name="Hajiyeva S."/>
            <person name="Abbasov M."/>
            <person name="Kaur K."/>
            <person name="Hamwieh A."/>
            <person name="Solovyev V."/>
            <person name="Salamov A."/>
            <person name="Braich B."/>
            <person name="Kosarev P."/>
            <person name="Mahmoud A."/>
            <person name="Hajiyev E."/>
            <person name="Babayeva S."/>
            <person name="Izzatullayeva V."/>
            <person name="Mammadov A."/>
            <person name="Mammadov A."/>
            <person name="Sharifova S."/>
            <person name="Ojaghi J."/>
            <person name="Eynullazada K."/>
            <person name="Bayramov B."/>
            <person name="Abdulazimova A."/>
            <person name="Shahmuradov I."/>
        </authorList>
    </citation>
    <scope>NUCLEOTIDE SEQUENCE [LARGE SCALE GENOMIC DNA]</scope>
    <source>
        <strain evidence="3">cv. AG2017</strain>
        <tissue evidence="2">Leaf</tissue>
    </source>
</reference>
<proteinExistence type="predicted"/>
<dbReference type="Proteomes" id="UP000233551">
    <property type="component" value="Unassembled WGS sequence"/>
</dbReference>